<comment type="similarity">
    <text evidence="1 2">Belongs to the MEMO1 family.</text>
</comment>
<dbReference type="Gene3D" id="3.40.830.10">
    <property type="entry name" value="LigB-like"/>
    <property type="match status" value="1"/>
</dbReference>
<dbReference type="InterPro" id="IPR002737">
    <property type="entry name" value="MEMO1_fam"/>
</dbReference>
<proteinExistence type="inferred from homology"/>
<dbReference type="EMBL" id="DSZU01000066">
    <property type="protein sequence ID" value="HGV55207.1"/>
    <property type="molecule type" value="Genomic_DNA"/>
</dbReference>
<dbReference type="CDD" id="cd07361">
    <property type="entry name" value="MEMO_like"/>
    <property type="match status" value="1"/>
</dbReference>
<dbReference type="Pfam" id="PF01875">
    <property type="entry name" value="Memo"/>
    <property type="match status" value="1"/>
</dbReference>
<reference evidence="3" key="1">
    <citation type="journal article" date="2020" name="mSystems">
        <title>Genome- and Community-Level Interaction Insights into Carbon Utilization and Element Cycling Functions of Hydrothermarchaeota in Hydrothermal Sediment.</title>
        <authorList>
            <person name="Zhou Z."/>
            <person name="Liu Y."/>
            <person name="Xu W."/>
            <person name="Pan J."/>
            <person name="Luo Z.H."/>
            <person name="Li M."/>
        </authorList>
    </citation>
    <scope>NUCLEOTIDE SEQUENCE [LARGE SCALE GENOMIC DNA]</scope>
    <source>
        <strain evidence="3">SpSt-605</strain>
    </source>
</reference>
<protein>
    <recommendedName>
        <fullName evidence="2">MEMO1 family protein ENT73_03875</fullName>
    </recommendedName>
</protein>
<accession>A0A832LUQ2</accession>
<evidence type="ECO:0000256" key="2">
    <source>
        <dbReference type="HAMAP-Rule" id="MF_00055"/>
    </source>
</evidence>
<organism evidence="3">
    <name type="scientific">Caldimicrobium thiodismutans</name>
    <dbReference type="NCBI Taxonomy" id="1653476"/>
    <lineage>
        <taxon>Bacteria</taxon>
        <taxon>Pseudomonadati</taxon>
        <taxon>Thermodesulfobacteriota</taxon>
        <taxon>Thermodesulfobacteria</taxon>
        <taxon>Thermodesulfobacteriales</taxon>
        <taxon>Thermodesulfobacteriaceae</taxon>
        <taxon>Caldimicrobium</taxon>
    </lineage>
</organism>
<dbReference type="PANTHER" id="PTHR11060">
    <property type="entry name" value="PROTEIN MEMO1"/>
    <property type="match status" value="1"/>
</dbReference>
<dbReference type="PANTHER" id="PTHR11060:SF0">
    <property type="entry name" value="PROTEIN MEMO1"/>
    <property type="match status" value="1"/>
</dbReference>
<evidence type="ECO:0000256" key="1">
    <source>
        <dbReference type="ARBA" id="ARBA00006315"/>
    </source>
</evidence>
<evidence type="ECO:0000313" key="3">
    <source>
        <dbReference type="EMBL" id="HGV55207.1"/>
    </source>
</evidence>
<dbReference type="HAMAP" id="MF_00055">
    <property type="entry name" value="MEMO1"/>
    <property type="match status" value="1"/>
</dbReference>
<name>A0A832LUQ2_9BACT</name>
<dbReference type="NCBIfam" id="TIGR04336">
    <property type="entry name" value="AmmeMemoSam_B"/>
    <property type="match status" value="1"/>
</dbReference>
<dbReference type="AlphaFoldDB" id="A0A832LUQ2"/>
<gene>
    <name evidence="3" type="primary">amrB</name>
    <name evidence="3" type="ORF">ENT73_03875</name>
</gene>
<sequence length="271" mass="29637">MIRKPAVAGYFYPGHREDLLSTLRKLISPSTEKIEAKGIIVPHAGYMYSGVVAGKVYGKIIPPEVAIILGPNHTGLGEEVSIFPKGSFLTPLGEVKVNENLINLIMKKAPFVSIEVQAHLREHSLEVQIPFLQYLNPSVEIVAIALMDLTWEQIEALGKSLAEAIKEYTQDIKRQVLLVASSDFSHYEPHEVAKKKDSLAIREILNLSERGLLEVVYKERISMCGVLPVAVALVASKALGAKKATLIEYKTSGDITGDRSAVVGYGGLIIH</sequence>
<comment type="caution">
    <text evidence="3">The sequence shown here is derived from an EMBL/GenBank/DDBJ whole genome shotgun (WGS) entry which is preliminary data.</text>
</comment>